<comment type="caution">
    <text evidence="5">The sequence shown here is derived from an EMBL/GenBank/DDBJ whole genome shotgun (WGS) entry which is preliminary data.</text>
</comment>
<dbReference type="InterPro" id="IPR036388">
    <property type="entry name" value="WH-like_DNA-bd_sf"/>
</dbReference>
<dbReference type="InterPro" id="IPR019888">
    <property type="entry name" value="Tscrpt_reg_AsnC-like"/>
</dbReference>
<gene>
    <name evidence="5" type="ORF">C7B82_14830</name>
</gene>
<dbReference type="InterPro" id="IPR011008">
    <property type="entry name" value="Dimeric_a/b-barrel"/>
</dbReference>
<evidence type="ECO:0000256" key="3">
    <source>
        <dbReference type="ARBA" id="ARBA00023163"/>
    </source>
</evidence>
<keyword evidence="6" id="KW-1185">Reference proteome</keyword>
<dbReference type="Pfam" id="PF13404">
    <property type="entry name" value="HTH_AsnC-type"/>
    <property type="match status" value="1"/>
</dbReference>
<proteinExistence type="predicted"/>
<dbReference type="PANTHER" id="PTHR30154:SF34">
    <property type="entry name" value="TRANSCRIPTIONAL REGULATOR AZLB"/>
    <property type="match status" value="1"/>
</dbReference>
<dbReference type="GO" id="GO:0005829">
    <property type="term" value="C:cytosol"/>
    <property type="evidence" value="ECO:0007669"/>
    <property type="project" value="TreeGrafter"/>
</dbReference>
<dbReference type="PANTHER" id="PTHR30154">
    <property type="entry name" value="LEUCINE-RESPONSIVE REGULATORY PROTEIN"/>
    <property type="match status" value="1"/>
</dbReference>
<evidence type="ECO:0000256" key="2">
    <source>
        <dbReference type="ARBA" id="ARBA00023125"/>
    </source>
</evidence>
<dbReference type="PROSITE" id="PS50956">
    <property type="entry name" value="HTH_ASNC_2"/>
    <property type="match status" value="1"/>
</dbReference>
<evidence type="ECO:0000259" key="4">
    <source>
        <dbReference type="PROSITE" id="PS50956"/>
    </source>
</evidence>
<dbReference type="OrthoDB" id="529868at2"/>
<evidence type="ECO:0000313" key="6">
    <source>
        <dbReference type="Proteomes" id="UP000239576"/>
    </source>
</evidence>
<dbReference type="PRINTS" id="PR00033">
    <property type="entry name" value="HTHASNC"/>
</dbReference>
<dbReference type="RefSeq" id="WP_106257059.1">
    <property type="nucleotide sequence ID" value="NZ_CAWNSW010000092.1"/>
</dbReference>
<dbReference type="SUPFAM" id="SSF46785">
    <property type="entry name" value="Winged helix' DNA-binding domain"/>
    <property type="match status" value="1"/>
</dbReference>
<dbReference type="AlphaFoldDB" id="A0A2T1E5U8"/>
<dbReference type="Pfam" id="PF01037">
    <property type="entry name" value="AsnC_trans_reg"/>
    <property type="match status" value="1"/>
</dbReference>
<dbReference type="Gene3D" id="1.10.10.10">
    <property type="entry name" value="Winged helix-like DNA-binding domain superfamily/Winged helix DNA-binding domain"/>
    <property type="match status" value="1"/>
</dbReference>
<keyword evidence="1" id="KW-0805">Transcription regulation</keyword>
<reference evidence="6" key="1">
    <citation type="submission" date="2018-02" db="EMBL/GenBank/DDBJ databases">
        <authorList>
            <person name="Moore K."/>
            <person name="Momper L."/>
        </authorList>
    </citation>
    <scope>NUCLEOTIDE SEQUENCE [LARGE SCALE GENOMIC DNA]</scope>
    <source>
        <strain evidence="6">ULC18</strain>
    </source>
</reference>
<sequence>MPAPMNGSNEPQAHLQEQHFEVDRLDIEIMGLLQQDGRMPYSLISRTLEVSEATIRYRIKRLIEEKVIAITAYINYEKLKFSSIACIELEVTPAFFKETVLILADMAKVSFLAVVTGQTNITLEYVYEDNDDLIRFLNDLKSMEDVTQVTSRIMLKVYKSQYPIQLKR</sequence>
<name>A0A2T1E5U8_9CYAN</name>
<accession>A0A2T1E5U8</accession>
<dbReference type="SMART" id="SM00344">
    <property type="entry name" value="HTH_ASNC"/>
    <property type="match status" value="1"/>
</dbReference>
<dbReference type="InterPro" id="IPR036390">
    <property type="entry name" value="WH_DNA-bd_sf"/>
</dbReference>
<evidence type="ECO:0000313" key="5">
    <source>
        <dbReference type="EMBL" id="PSB28119.1"/>
    </source>
</evidence>
<dbReference type="InterPro" id="IPR019887">
    <property type="entry name" value="Tscrpt_reg_AsnC/Lrp_C"/>
</dbReference>
<keyword evidence="2" id="KW-0238">DNA-binding</keyword>
<keyword evidence="3" id="KW-0804">Transcription</keyword>
<dbReference type="Proteomes" id="UP000239576">
    <property type="component" value="Unassembled WGS sequence"/>
</dbReference>
<dbReference type="GO" id="GO:0043565">
    <property type="term" value="F:sequence-specific DNA binding"/>
    <property type="evidence" value="ECO:0007669"/>
    <property type="project" value="InterPro"/>
</dbReference>
<dbReference type="Gene3D" id="3.30.70.920">
    <property type="match status" value="1"/>
</dbReference>
<dbReference type="InterPro" id="IPR000485">
    <property type="entry name" value="AsnC-type_HTH_dom"/>
</dbReference>
<reference evidence="5 6" key="2">
    <citation type="submission" date="2018-03" db="EMBL/GenBank/DDBJ databases">
        <title>The ancient ancestry and fast evolution of plastids.</title>
        <authorList>
            <person name="Moore K.R."/>
            <person name="Magnabosco C."/>
            <person name="Momper L."/>
            <person name="Gold D.A."/>
            <person name="Bosak T."/>
            <person name="Fournier G.P."/>
        </authorList>
    </citation>
    <scope>NUCLEOTIDE SEQUENCE [LARGE SCALE GENOMIC DNA]</scope>
    <source>
        <strain evidence="5 6">ULC18</strain>
    </source>
</reference>
<dbReference type="SUPFAM" id="SSF54909">
    <property type="entry name" value="Dimeric alpha+beta barrel"/>
    <property type="match status" value="1"/>
</dbReference>
<dbReference type="GO" id="GO:0043200">
    <property type="term" value="P:response to amino acid"/>
    <property type="evidence" value="ECO:0007669"/>
    <property type="project" value="TreeGrafter"/>
</dbReference>
<evidence type="ECO:0000256" key="1">
    <source>
        <dbReference type="ARBA" id="ARBA00023015"/>
    </source>
</evidence>
<organism evidence="5 6">
    <name type="scientific">Stenomitos frigidus ULC18</name>
    <dbReference type="NCBI Taxonomy" id="2107698"/>
    <lineage>
        <taxon>Bacteria</taxon>
        <taxon>Bacillati</taxon>
        <taxon>Cyanobacteriota</taxon>
        <taxon>Cyanophyceae</taxon>
        <taxon>Leptolyngbyales</taxon>
        <taxon>Leptolyngbyaceae</taxon>
        <taxon>Stenomitos</taxon>
    </lineage>
</organism>
<dbReference type="EMBL" id="PVWK01000083">
    <property type="protein sequence ID" value="PSB28119.1"/>
    <property type="molecule type" value="Genomic_DNA"/>
</dbReference>
<feature type="domain" description="HTH asnC-type" evidence="4">
    <location>
        <begin position="22"/>
        <end position="82"/>
    </location>
</feature>
<protein>
    <submittedName>
        <fullName evidence="5">Transcriptional regulator</fullName>
    </submittedName>
</protein>